<dbReference type="AlphaFoldDB" id="A0A0P1AAN3"/>
<dbReference type="GeneID" id="36399708"/>
<evidence type="ECO:0000313" key="4">
    <source>
        <dbReference type="Proteomes" id="UP000054928"/>
    </source>
</evidence>
<feature type="compositionally biased region" description="Low complexity" evidence="2">
    <location>
        <begin position="73"/>
        <end position="89"/>
    </location>
</feature>
<evidence type="ECO:0000256" key="1">
    <source>
        <dbReference type="SAM" id="Coils"/>
    </source>
</evidence>
<feature type="compositionally biased region" description="Polar residues" evidence="2">
    <location>
        <begin position="96"/>
        <end position="112"/>
    </location>
</feature>
<protein>
    <submittedName>
        <fullName evidence="3">Uncharacterized protein</fullName>
    </submittedName>
</protein>
<evidence type="ECO:0000313" key="3">
    <source>
        <dbReference type="EMBL" id="CEG37208.1"/>
    </source>
</evidence>
<proteinExistence type="predicted"/>
<reference evidence="4" key="1">
    <citation type="submission" date="2014-09" db="EMBL/GenBank/DDBJ databases">
        <authorList>
            <person name="Sharma Rahul"/>
            <person name="Thines Marco"/>
        </authorList>
    </citation>
    <scope>NUCLEOTIDE SEQUENCE [LARGE SCALE GENOMIC DNA]</scope>
</reference>
<keyword evidence="1" id="KW-0175">Coiled coil</keyword>
<keyword evidence="4" id="KW-1185">Reference proteome</keyword>
<name>A0A0P1AAN3_PLAHL</name>
<dbReference type="OrthoDB" id="68600at2759"/>
<evidence type="ECO:0000256" key="2">
    <source>
        <dbReference type="SAM" id="MobiDB-lite"/>
    </source>
</evidence>
<feature type="coiled-coil region" evidence="1">
    <location>
        <begin position="44"/>
        <end position="71"/>
    </location>
</feature>
<sequence length="193" mass="21334">MHSPSIIWVKYGFEGITPLKLHNTNVCCAILQSFVKNSCVTDVKNVCEQKNLQLNIELDALNKAYQAARSRNASRNLAKTKSAASAGSSNGPHPRVSSSRVKSPKMDTNSDNLAYDDTGKKYCLDEYMAGTSVRYLFVELLEERANTILKSRSQYAVMAVTIDDKGLPHAVPFVFTLQTACTEDKNLVNVEHS</sequence>
<dbReference type="RefSeq" id="XP_024573577.1">
    <property type="nucleotide sequence ID" value="XM_024722508.1"/>
</dbReference>
<accession>A0A0P1AAN3</accession>
<feature type="region of interest" description="Disordered" evidence="2">
    <location>
        <begin position="73"/>
        <end position="112"/>
    </location>
</feature>
<dbReference type="Proteomes" id="UP000054928">
    <property type="component" value="Unassembled WGS sequence"/>
</dbReference>
<organism evidence="3 4">
    <name type="scientific">Plasmopara halstedii</name>
    <name type="common">Downy mildew of sunflower</name>
    <dbReference type="NCBI Taxonomy" id="4781"/>
    <lineage>
        <taxon>Eukaryota</taxon>
        <taxon>Sar</taxon>
        <taxon>Stramenopiles</taxon>
        <taxon>Oomycota</taxon>
        <taxon>Peronosporomycetes</taxon>
        <taxon>Peronosporales</taxon>
        <taxon>Peronosporaceae</taxon>
        <taxon>Plasmopara</taxon>
    </lineage>
</organism>
<dbReference type="EMBL" id="CCYD01000261">
    <property type="protein sequence ID" value="CEG37208.1"/>
    <property type="molecule type" value="Genomic_DNA"/>
</dbReference>
<dbReference type="OMA" id="QASFFWV"/>